<gene>
    <name evidence="1" type="ORF">N7496_012333</name>
</gene>
<reference evidence="1" key="2">
    <citation type="journal article" date="2023" name="IMA Fungus">
        <title>Comparative genomic study of the Penicillium genus elucidates a diverse pangenome and 15 lateral gene transfer events.</title>
        <authorList>
            <person name="Petersen C."/>
            <person name="Sorensen T."/>
            <person name="Nielsen M.R."/>
            <person name="Sondergaard T.E."/>
            <person name="Sorensen J.L."/>
            <person name="Fitzpatrick D.A."/>
            <person name="Frisvad J.C."/>
            <person name="Nielsen K.L."/>
        </authorList>
    </citation>
    <scope>NUCLEOTIDE SEQUENCE</scope>
    <source>
        <strain evidence="1">IBT 29864</strain>
    </source>
</reference>
<proteinExistence type="predicted"/>
<dbReference type="EMBL" id="JAPZBS010000010">
    <property type="protein sequence ID" value="KAJ5355121.1"/>
    <property type="molecule type" value="Genomic_DNA"/>
</dbReference>
<dbReference type="RefSeq" id="XP_056549144.1">
    <property type="nucleotide sequence ID" value="XM_056705246.1"/>
</dbReference>
<dbReference type="OrthoDB" id="5986190at2759"/>
<dbReference type="PANTHER" id="PTHR46082:SF6">
    <property type="entry name" value="AAA+ ATPASE DOMAIN-CONTAINING PROTEIN-RELATED"/>
    <property type="match status" value="1"/>
</dbReference>
<keyword evidence="2" id="KW-1185">Reference proteome</keyword>
<organism evidence="1 2">
    <name type="scientific">Penicillium cataractarum</name>
    <dbReference type="NCBI Taxonomy" id="2100454"/>
    <lineage>
        <taxon>Eukaryota</taxon>
        <taxon>Fungi</taxon>
        <taxon>Dikarya</taxon>
        <taxon>Ascomycota</taxon>
        <taxon>Pezizomycotina</taxon>
        <taxon>Eurotiomycetes</taxon>
        <taxon>Eurotiomycetidae</taxon>
        <taxon>Eurotiales</taxon>
        <taxon>Aspergillaceae</taxon>
        <taxon>Penicillium</taxon>
    </lineage>
</organism>
<dbReference type="Pfam" id="PF13374">
    <property type="entry name" value="TPR_10"/>
    <property type="match status" value="1"/>
</dbReference>
<dbReference type="PANTHER" id="PTHR46082">
    <property type="entry name" value="ATP/GTP-BINDING PROTEIN-RELATED"/>
    <property type="match status" value="1"/>
</dbReference>
<accession>A0A9W9UUE8</accession>
<dbReference type="AlphaFoldDB" id="A0A9W9UUE8"/>
<comment type="caution">
    <text evidence="1">The sequence shown here is derived from an EMBL/GenBank/DDBJ whole genome shotgun (WGS) entry which is preliminary data.</text>
</comment>
<name>A0A9W9UUE8_9EURO</name>
<dbReference type="SUPFAM" id="SSF48452">
    <property type="entry name" value="TPR-like"/>
    <property type="match status" value="1"/>
</dbReference>
<dbReference type="Proteomes" id="UP001147782">
    <property type="component" value="Unassembled WGS sequence"/>
</dbReference>
<dbReference type="Gene3D" id="1.25.40.10">
    <property type="entry name" value="Tetratricopeptide repeat domain"/>
    <property type="match status" value="1"/>
</dbReference>
<evidence type="ECO:0000313" key="1">
    <source>
        <dbReference type="EMBL" id="KAJ5355121.1"/>
    </source>
</evidence>
<dbReference type="InterPro" id="IPR011990">
    <property type="entry name" value="TPR-like_helical_dom_sf"/>
</dbReference>
<dbReference type="InterPro" id="IPR053137">
    <property type="entry name" value="NLR-like"/>
</dbReference>
<dbReference type="GeneID" id="81444425"/>
<sequence length="422" mass="47501">MHRRTLEAREKVLGRQRPHTLSSTNNLGWVLSNQGKYEDAEAMHRRDLEGYEQVLGCEHPYTLISVSNLSSVLDGQGKYEEAEAMHQWPSWINTPIVTQFHNSQPASIAFGSVSYADRGCGDCSASLAGSTLMRKGKYCITITNVLPTQALQAPGLSSSAPLEETIASSVDFPAIHILGLLDVAVREYSSWQQSGLGDEALKAEVRKACDVALDDGLDLAQIDLYYRSWLYSSYISTPKGSLFSSIDWTPRIQRNYSCKVPIYQPEISLTNLRATELQSNPERQYQRDNLLQTWMISYYKIQKRDPHAAKLLLLLAYFDNRGIWYELIKSSHYSSDVPVWLERTISSGLAFRTGVKNLIGFSLLRIKEQVGGYTIHPVVQDWCIHHSSTDTNIDSTLLYELTLIAVGYSVPSLSDRNYSELQ</sequence>
<protein>
    <submittedName>
        <fullName evidence="1">Uncharacterized protein</fullName>
    </submittedName>
</protein>
<reference evidence="1" key="1">
    <citation type="submission" date="2022-11" db="EMBL/GenBank/DDBJ databases">
        <authorList>
            <person name="Petersen C."/>
        </authorList>
    </citation>
    <scope>NUCLEOTIDE SEQUENCE</scope>
    <source>
        <strain evidence="1">IBT 29864</strain>
    </source>
</reference>
<evidence type="ECO:0000313" key="2">
    <source>
        <dbReference type="Proteomes" id="UP001147782"/>
    </source>
</evidence>